<dbReference type="EMBL" id="JU967762">
    <property type="protein sequence ID" value="AFJ68839.1"/>
    <property type="molecule type" value="mRNA"/>
</dbReference>
<reference evidence="2" key="2">
    <citation type="journal article" date="2012" name="Nat. Commun.">
        <title>Draft genome sequence and genetic transformation of the oleaginous alga Nannochloropis gaditana.</title>
        <authorList>
            <person name="Radakovits R."/>
            <person name="Jinkerson R.E."/>
            <person name="Fuerstenberg S.I."/>
            <person name="Tae H."/>
            <person name="Settlage R.E."/>
            <person name="Boore J.L."/>
            <person name="Posewitz M.C."/>
        </authorList>
    </citation>
    <scope>NUCLEOTIDE SEQUENCE</scope>
    <source>
        <strain evidence="2">CCMP526</strain>
    </source>
</reference>
<reference evidence="2" key="1">
    <citation type="journal article" date="2012" name="Bioengineered">
        <title>Additional insights into the genome of the oleaginous model alga Nannochloropsis gaditana.</title>
        <authorList>
            <person name="Jinkerson R.E."/>
            <person name="Radakovits R."/>
            <person name="Posewitz M.C."/>
        </authorList>
    </citation>
    <scope>NUCLEOTIDE SEQUENCE</scope>
    <source>
        <strain evidence="2">CCMP526</strain>
    </source>
</reference>
<proteinExistence type="evidence at transcript level"/>
<dbReference type="PANTHER" id="PTHR36058">
    <property type="entry name" value="NUCLEOPHOSMIN"/>
    <property type="match status" value="1"/>
</dbReference>
<evidence type="ECO:0000256" key="1">
    <source>
        <dbReference type="SAM" id="SignalP"/>
    </source>
</evidence>
<evidence type="ECO:0000313" key="2">
    <source>
        <dbReference type="EMBL" id="AFJ68839.1"/>
    </source>
</evidence>
<name>I2CPK6_NANGC</name>
<organism evidence="2">
    <name type="scientific">Nannochloropsis gaditana (strain CCMP526)</name>
    <name type="common">Green microalga</name>
    <name type="synonym">Microchloropsis gaditana</name>
    <dbReference type="NCBI Taxonomy" id="1093141"/>
    <lineage>
        <taxon>Eukaryota</taxon>
        <taxon>Sar</taxon>
        <taxon>Stramenopiles</taxon>
        <taxon>Ochrophyta</taxon>
        <taxon>Eustigmatophyceae</taxon>
        <taxon>Eustigmatales</taxon>
        <taxon>Monodopsidaceae</taxon>
        <taxon>Nannochloropsis</taxon>
    </lineage>
</organism>
<protein>
    <recommendedName>
        <fullName evidence="3">Saposin B-type domain-containing protein</fullName>
    </recommendedName>
</protein>
<feature type="signal peptide" evidence="1">
    <location>
        <begin position="1"/>
        <end position="23"/>
    </location>
</feature>
<dbReference type="AlphaFoldDB" id="I2CPK6"/>
<evidence type="ECO:0008006" key="3">
    <source>
        <dbReference type="Google" id="ProtNLM"/>
    </source>
</evidence>
<accession>I2CPK6</accession>
<feature type="chain" id="PRO_5003656922" description="Saposin B-type domain-containing protein" evidence="1">
    <location>
        <begin position="24"/>
        <end position="281"/>
    </location>
</feature>
<keyword evidence="1" id="KW-0732">Signal</keyword>
<gene>
    <name evidence="2" type="ORF">NGATSA_3049300</name>
</gene>
<dbReference type="PANTHER" id="PTHR36058:SF1">
    <property type="entry name" value="NUCLEOPHOSMIN"/>
    <property type="match status" value="1"/>
</dbReference>
<sequence length="281" mass="31379">MPRLQAFFLLLVASLSLLSHVRGQASFAEDIWESEDEIPPLGYDTAGNPIKPETKRELNTQVHTTNPDLGKRAQKTDLPYIACDVCMLTMEQLSNVTRNLALREENLHKGKPKKSLVLKATKKVCDYASYEGRWITYYDIQEKDRVGGTLLKLVAQPESGMPEVEADTIAKSCTKLFKSEGIDRDEVADDLLEALSVSALQKKYCTDISSRCSKTAQSLMEKGLRRDYAFKPKTKEAKSYDRIMDAFAEAGVLGADDGSSPPDIVDRFDNVLKMLEMNGEL</sequence>